<evidence type="ECO:0000256" key="1">
    <source>
        <dbReference type="PROSITE-ProRule" id="PRU00042"/>
    </source>
</evidence>
<dbReference type="GO" id="GO:0008270">
    <property type="term" value="F:zinc ion binding"/>
    <property type="evidence" value="ECO:0007669"/>
    <property type="project" value="UniProtKB-KW"/>
</dbReference>
<name>A0A2J6SJ83_9HELO</name>
<evidence type="ECO:0000259" key="2">
    <source>
        <dbReference type="PROSITE" id="PS50157"/>
    </source>
</evidence>
<dbReference type="Gene3D" id="3.30.160.60">
    <property type="entry name" value="Classic Zinc Finger"/>
    <property type="match status" value="1"/>
</dbReference>
<dbReference type="Proteomes" id="UP000235371">
    <property type="component" value="Unassembled WGS sequence"/>
</dbReference>
<dbReference type="Pfam" id="PF24537">
    <property type="entry name" value="zf-C2H2_fungi"/>
    <property type="match status" value="1"/>
</dbReference>
<feature type="non-terminal residue" evidence="3">
    <location>
        <position position="161"/>
    </location>
</feature>
<dbReference type="SUPFAM" id="SSF57667">
    <property type="entry name" value="beta-beta-alpha zinc fingers"/>
    <property type="match status" value="1"/>
</dbReference>
<evidence type="ECO:0000313" key="4">
    <source>
        <dbReference type="Proteomes" id="UP000235371"/>
    </source>
</evidence>
<keyword evidence="1" id="KW-0862">Zinc</keyword>
<dbReference type="PROSITE" id="PS00028">
    <property type="entry name" value="ZINC_FINGER_C2H2_1"/>
    <property type="match status" value="1"/>
</dbReference>
<keyword evidence="1" id="KW-0479">Metal-binding</keyword>
<dbReference type="OrthoDB" id="3524154at2759"/>
<dbReference type="PROSITE" id="PS50157">
    <property type="entry name" value="ZINC_FINGER_C2H2_2"/>
    <property type="match status" value="1"/>
</dbReference>
<protein>
    <recommendedName>
        <fullName evidence="2">C2H2-type domain-containing protein</fullName>
    </recommendedName>
</protein>
<sequence length="161" mass="19014">YLCQCCPIKPKEFETQAELNAHEQEKPYECAYCKNRFKNENEVEPHLNGVHLRWYSWSCSALPGYSDAFQNYPKKSNETDTCGYCGEDFPRSGSGLGVPMATDEDWEVRIRHLQEIHRFGECNHDKKFWRRDHFGQHLKNSHFATSGKWREMLENACMRDE</sequence>
<feature type="non-terminal residue" evidence="3">
    <location>
        <position position="1"/>
    </location>
</feature>
<dbReference type="AlphaFoldDB" id="A0A2J6SJ83"/>
<accession>A0A2J6SJ83</accession>
<keyword evidence="1" id="KW-0863">Zinc-finger</keyword>
<dbReference type="InParanoid" id="A0A2J6SJ83"/>
<dbReference type="InterPro" id="IPR013087">
    <property type="entry name" value="Znf_C2H2_type"/>
</dbReference>
<organism evidence="3 4">
    <name type="scientific">Hyaloscypha bicolor E</name>
    <dbReference type="NCBI Taxonomy" id="1095630"/>
    <lineage>
        <taxon>Eukaryota</taxon>
        <taxon>Fungi</taxon>
        <taxon>Dikarya</taxon>
        <taxon>Ascomycota</taxon>
        <taxon>Pezizomycotina</taxon>
        <taxon>Leotiomycetes</taxon>
        <taxon>Helotiales</taxon>
        <taxon>Hyaloscyphaceae</taxon>
        <taxon>Hyaloscypha</taxon>
        <taxon>Hyaloscypha bicolor</taxon>
    </lineage>
</organism>
<dbReference type="InterPro" id="IPR036236">
    <property type="entry name" value="Znf_C2H2_sf"/>
</dbReference>
<reference evidence="3 4" key="1">
    <citation type="submission" date="2016-04" db="EMBL/GenBank/DDBJ databases">
        <title>A degradative enzymes factory behind the ericoid mycorrhizal symbiosis.</title>
        <authorList>
            <consortium name="DOE Joint Genome Institute"/>
            <person name="Martino E."/>
            <person name="Morin E."/>
            <person name="Grelet G."/>
            <person name="Kuo A."/>
            <person name="Kohler A."/>
            <person name="Daghino S."/>
            <person name="Barry K."/>
            <person name="Choi C."/>
            <person name="Cichocki N."/>
            <person name="Clum A."/>
            <person name="Copeland A."/>
            <person name="Hainaut M."/>
            <person name="Haridas S."/>
            <person name="Labutti K."/>
            <person name="Lindquist E."/>
            <person name="Lipzen A."/>
            <person name="Khouja H.-R."/>
            <person name="Murat C."/>
            <person name="Ohm R."/>
            <person name="Olson A."/>
            <person name="Spatafora J."/>
            <person name="Veneault-Fourrey C."/>
            <person name="Henrissat B."/>
            <person name="Grigoriev I."/>
            <person name="Martin F."/>
            <person name="Perotto S."/>
        </authorList>
    </citation>
    <scope>NUCLEOTIDE SEQUENCE [LARGE SCALE GENOMIC DNA]</scope>
    <source>
        <strain evidence="3 4">E</strain>
    </source>
</reference>
<evidence type="ECO:0000313" key="3">
    <source>
        <dbReference type="EMBL" id="PMD50816.1"/>
    </source>
</evidence>
<dbReference type="RefSeq" id="XP_024727720.1">
    <property type="nucleotide sequence ID" value="XM_024873338.1"/>
</dbReference>
<dbReference type="EMBL" id="KZ613913">
    <property type="protein sequence ID" value="PMD50816.1"/>
    <property type="molecule type" value="Genomic_DNA"/>
</dbReference>
<dbReference type="STRING" id="1095630.A0A2J6SJ83"/>
<dbReference type="InterPro" id="IPR057026">
    <property type="entry name" value="Znf-C2H2_ascomycetes"/>
</dbReference>
<keyword evidence="4" id="KW-1185">Reference proteome</keyword>
<feature type="domain" description="C2H2-type" evidence="2">
    <location>
        <begin position="28"/>
        <end position="51"/>
    </location>
</feature>
<gene>
    <name evidence="3" type="ORF">K444DRAFT_500339</name>
</gene>
<proteinExistence type="predicted"/>
<dbReference type="GeneID" id="36581418"/>